<dbReference type="EC" id="2.7.1.170" evidence="1"/>
<dbReference type="InterPro" id="IPR005338">
    <property type="entry name" value="Anhydro_N_Ac-Mur_kinase"/>
</dbReference>
<dbReference type="EMBL" id="JBHULI010000024">
    <property type="protein sequence ID" value="MFD2532614.1"/>
    <property type="molecule type" value="Genomic_DNA"/>
</dbReference>
<sequence length="392" mass="43301">MNKNIAKLREISEKPERIILGLMSGTSLDGLDIVLSKVKGTGKISTIEVLHFITIGYDSVLRSRLEAIQSKEKVDMRVLTYLHTELGDLYGAWIMDALDEWGFEIEDVDLIASHGQTVYHAPAETEGKLNATFQMTDADHIAQRTGIITISDFRQKHTAVGGEGAPLAGIFDEVMFRAESQNRMLLNLGGIANFTWLPSVESGDQVISADTGPANTLVNEAMQKYFEQSYDEDGNTASKGTVHSELVRYVLLEPYFRKPFPKTTGQEDFRLTYVEELMEGHQIELSPEDLVATLTAITSQSICRSVDEVAGDQEFECYVSGGGVHNRTLMDDLRRRIPQADFKPFDELGIPSDAKEAAMMAFFANELVAGEGFSIPGITKEKVHLGKISLPG</sequence>
<comment type="catalytic activity">
    <reaction evidence="1">
        <text>1,6-anhydro-N-acetyl-beta-muramate + ATP + H2O = N-acetyl-D-muramate 6-phosphate + ADP + H(+)</text>
        <dbReference type="Rhea" id="RHEA:24952"/>
        <dbReference type="ChEBI" id="CHEBI:15377"/>
        <dbReference type="ChEBI" id="CHEBI:15378"/>
        <dbReference type="ChEBI" id="CHEBI:30616"/>
        <dbReference type="ChEBI" id="CHEBI:58690"/>
        <dbReference type="ChEBI" id="CHEBI:58722"/>
        <dbReference type="ChEBI" id="CHEBI:456216"/>
        <dbReference type="EC" id="2.7.1.170"/>
    </reaction>
</comment>
<evidence type="ECO:0000313" key="2">
    <source>
        <dbReference type="EMBL" id="MFD2532614.1"/>
    </source>
</evidence>
<keyword evidence="3" id="KW-1185">Reference proteome</keyword>
<dbReference type="RefSeq" id="WP_390301335.1">
    <property type="nucleotide sequence ID" value="NZ_JBHULI010000024.1"/>
</dbReference>
<dbReference type="HAMAP" id="MF_01270">
    <property type="entry name" value="AnhMurNAc_kinase"/>
    <property type="match status" value="1"/>
</dbReference>
<comment type="pathway">
    <text evidence="1">Amino-sugar metabolism; 1,6-anhydro-N-acetylmuramate degradation.</text>
</comment>
<name>A0ABW5JKE5_9BACT</name>
<keyword evidence="1" id="KW-0547">Nucleotide-binding</keyword>
<reference evidence="3" key="1">
    <citation type="journal article" date="2019" name="Int. J. Syst. Evol. Microbiol.">
        <title>The Global Catalogue of Microorganisms (GCM) 10K type strain sequencing project: providing services to taxonomists for standard genome sequencing and annotation.</title>
        <authorList>
            <consortium name="The Broad Institute Genomics Platform"/>
            <consortium name="The Broad Institute Genome Sequencing Center for Infectious Disease"/>
            <person name="Wu L."/>
            <person name="Ma J."/>
        </authorList>
    </citation>
    <scope>NUCLEOTIDE SEQUENCE [LARGE SCALE GENOMIC DNA]</scope>
    <source>
        <strain evidence="3">KCTC 52042</strain>
    </source>
</reference>
<evidence type="ECO:0000256" key="1">
    <source>
        <dbReference type="HAMAP-Rule" id="MF_01270"/>
    </source>
</evidence>
<dbReference type="GO" id="GO:0016301">
    <property type="term" value="F:kinase activity"/>
    <property type="evidence" value="ECO:0007669"/>
    <property type="project" value="UniProtKB-KW"/>
</dbReference>
<dbReference type="InterPro" id="IPR043129">
    <property type="entry name" value="ATPase_NBD"/>
</dbReference>
<feature type="binding site" evidence="1">
    <location>
        <begin position="25"/>
        <end position="32"/>
    </location>
    <ligand>
        <name>ATP</name>
        <dbReference type="ChEBI" id="CHEBI:30616"/>
    </ligand>
</feature>
<comment type="caution">
    <text evidence="2">The sequence shown here is derived from an EMBL/GenBank/DDBJ whole genome shotgun (WGS) entry which is preliminary data.</text>
</comment>
<dbReference type="CDD" id="cd24050">
    <property type="entry name" value="ASKHA_NBD_ANMK"/>
    <property type="match status" value="1"/>
</dbReference>
<keyword evidence="1" id="KW-0067">ATP-binding</keyword>
<dbReference type="Proteomes" id="UP001597460">
    <property type="component" value="Unassembled WGS sequence"/>
</dbReference>
<gene>
    <name evidence="1" type="primary">anmK</name>
    <name evidence="2" type="ORF">ACFSVN_09180</name>
</gene>
<dbReference type="PANTHER" id="PTHR30605:SF0">
    <property type="entry name" value="ANHYDRO-N-ACETYLMURAMIC ACID KINASE"/>
    <property type="match status" value="1"/>
</dbReference>
<comment type="function">
    <text evidence="1">Catalyzes the specific phosphorylation of 1,6-anhydro-N-acetylmuramic acid (anhMurNAc) with the simultaneous cleavage of the 1,6-anhydro ring, generating MurNAc-6-P. Is required for the utilization of anhMurNAc either imported from the medium or derived from its own cell wall murein, and thus plays a role in cell wall recycling.</text>
</comment>
<comment type="similarity">
    <text evidence="1">Belongs to the anhydro-N-acetylmuramic acid kinase family.</text>
</comment>
<dbReference type="Gene3D" id="3.30.420.40">
    <property type="match status" value="2"/>
</dbReference>
<comment type="pathway">
    <text evidence="1">Cell wall biogenesis; peptidoglycan recycling.</text>
</comment>
<dbReference type="PANTHER" id="PTHR30605">
    <property type="entry name" value="ANHYDRO-N-ACETYLMURAMIC ACID KINASE"/>
    <property type="match status" value="1"/>
</dbReference>
<organism evidence="2 3">
    <name type="scientific">Gracilimonas halophila</name>
    <dbReference type="NCBI Taxonomy" id="1834464"/>
    <lineage>
        <taxon>Bacteria</taxon>
        <taxon>Pseudomonadati</taxon>
        <taxon>Balneolota</taxon>
        <taxon>Balneolia</taxon>
        <taxon>Balneolales</taxon>
        <taxon>Balneolaceae</taxon>
        <taxon>Gracilimonas</taxon>
    </lineage>
</organism>
<protein>
    <recommendedName>
        <fullName evidence="1">Anhydro-N-acetylmuramic acid kinase</fullName>
        <ecNumber evidence="1">2.7.1.170</ecNumber>
    </recommendedName>
    <alternativeName>
        <fullName evidence="1">AnhMurNAc kinase</fullName>
    </alternativeName>
</protein>
<keyword evidence="1 2" id="KW-0808">Transferase</keyword>
<proteinExistence type="inferred from homology"/>
<keyword evidence="1 2" id="KW-0418">Kinase</keyword>
<dbReference type="NCBIfam" id="NF007148">
    <property type="entry name" value="PRK09585.3-2"/>
    <property type="match status" value="1"/>
</dbReference>
<dbReference type="SUPFAM" id="SSF53067">
    <property type="entry name" value="Actin-like ATPase domain"/>
    <property type="match status" value="1"/>
</dbReference>
<accession>A0ABW5JKE5</accession>
<keyword evidence="1" id="KW-0119">Carbohydrate metabolism</keyword>
<evidence type="ECO:0000313" key="3">
    <source>
        <dbReference type="Proteomes" id="UP001597460"/>
    </source>
</evidence>
<dbReference type="Pfam" id="PF03702">
    <property type="entry name" value="AnmK"/>
    <property type="match status" value="1"/>
</dbReference>